<keyword evidence="1" id="KW-1133">Transmembrane helix</keyword>
<evidence type="ECO:0000313" key="2">
    <source>
        <dbReference type="EMBL" id="JAP30412.1"/>
    </source>
</evidence>
<feature type="transmembrane region" description="Helical" evidence="1">
    <location>
        <begin position="50"/>
        <end position="69"/>
    </location>
</feature>
<dbReference type="AlphaFoldDB" id="A0A0V0ICM0"/>
<feature type="transmembrane region" description="Helical" evidence="1">
    <location>
        <begin position="75"/>
        <end position="94"/>
    </location>
</feature>
<dbReference type="EMBL" id="GEDG01008094">
    <property type="protein sequence ID" value="JAP30412.1"/>
    <property type="molecule type" value="Transcribed_RNA"/>
</dbReference>
<sequence>MRRNMILDLPMIMWYILGCTQDTSIGHFLSRTLFDANMALHLRRYMSRTFQFIFFTHFYYVIIAIPMLSCLGGPTSSLLISVFLALFWDTIYIVPVTKQNESHLLGVLCIQSLQNKEQRDLSRDVSGW</sequence>
<organism evidence="2">
    <name type="scientific">Solanum chacoense</name>
    <name type="common">Chaco potato</name>
    <dbReference type="NCBI Taxonomy" id="4108"/>
    <lineage>
        <taxon>Eukaryota</taxon>
        <taxon>Viridiplantae</taxon>
        <taxon>Streptophyta</taxon>
        <taxon>Embryophyta</taxon>
        <taxon>Tracheophyta</taxon>
        <taxon>Spermatophyta</taxon>
        <taxon>Magnoliopsida</taxon>
        <taxon>eudicotyledons</taxon>
        <taxon>Gunneridae</taxon>
        <taxon>Pentapetalae</taxon>
        <taxon>asterids</taxon>
        <taxon>lamiids</taxon>
        <taxon>Solanales</taxon>
        <taxon>Solanaceae</taxon>
        <taxon>Solanoideae</taxon>
        <taxon>Solaneae</taxon>
        <taxon>Solanum</taxon>
    </lineage>
</organism>
<reference evidence="2" key="1">
    <citation type="submission" date="2015-12" db="EMBL/GenBank/DDBJ databases">
        <title>Gene expression during late stages of embryo sac development: a critical building block for successful pollen-pistil interactions.</title>
        <authorList>
            <person name="Liu Y."/>
            <person name="Joly V."/>
            <person name="Sabar M."/>
            <person name="Matton D.P."/>
        </authorList>
    </citation>
    <scope>NUCLEOTIDE SEQUENCE</scope>
</reference>
<name>A0A0V0ICM0_SOLCH</name>
<evidence type="ECO:0000256" key="1">
    <source>
        <dbReference type="SAM" id="Phobius"/>
    </source>
</evidence>
<proteinExistence type="predicted"/>
<protein>
    <submittedName>
        <fullName evidence="2">Putative ovule protein</fullName>
    </submittedName>
</protein>
<keyword evidence="1" id="KW-0812">Transmembrane</keyword>
<accession>A0A0V0ICM0</accession>
<feature type="transmembrane region" description="Helical" evidence="1">
    <location>
        <begin position="12"/>
        <end position="29"/>
    </location>
</feature>
<keyword evidence="1" id="KW-0472">Membrane</keyword>